<evidence type="ECO:0000313" key="3">
    <source>
        <dbReference type="Proteomes" id="UP000748752"/>
    </source>
</evidence>
<dbReference type="InterPro" id="IPR029061">
    <property type="entry name" value="THDP-binding"/>
</dbReference>
<comment type="caution">
    <text evidence="2">The sequence shown here is derived from an EMBL/GenBank/DDBJ whole genome shotgun (WGS) entry which is preliminary data.</text>
</comment>
<organism evidence="2 3">
    <name type="scientific">Thiohalocapsa halophila</name>
    <dbReference type="NCBI Taxonomy" id="69359"/>
    <lineage>
        <taxon>Bacteria</taxon>
        <taxon>Pseudomonadati</taxon>
        <taxon>Pseudomonadota</taxon>
        <taxon>Gammaproteobacteria</taxon>
        <taxon>Chromatiales</taxon>
        <taxon>Chromatiaceae</taxon>
        <taxon>Thiohalocapsa</taxon>
    </lineage>
</organism>
<dbReference type="InterPro" id="IPR005475">
    <property type="entry name" value="Transketolase-like_Pyr-bd"/>
</dbReference>
<dbReference type="InterPro" id="IPR005593">
    <property type="entry name" value="Xul5P/Fru6P_PKetolase"/>
</dbReference>
<dbReference type="EMBL" id="NRRV01000019">
    <property type="protein sequence ID" value="MBK1630943.1"/>
    <property type="molecule type" value="Genomic_DNA"/>
</dbReference>
<sequence length="753" mass="79573">MSAVLSTRDFEPSLTSAQASAEAVPDFCEGMLYFGEPDPRDADLACEPVIAEGETAIAAIDAAAVYQTRLAADALRYTTLQLCASKQSGHPGGFASSADAVAALTLLGHKNIVTEVGHHAPGFYSAMFLDGSLAGMGIETMTDLQARFRERDGLLGHLSGAIPGLLAPAGPLGQGQHFAMAGAYLHPDKLFPCTIGDGGLGEPYVLSAMKHFHTAYPDITNFLPVLVWNGYSQEHHAMVSLMDNAAMTRLWQAHDFERVILVDAKDYDDAGQPGAYVDSTRLGEQARDAFTRAVLEAMQEAAESAMSGTLTVVIIKQLKGAGVHANGAKSHNLYPGDTAEKPAIAEALARGALSPQQWALVRQNLSRAGGGPAAEVAVTEHERALDAIGTLPTRAFPVGEKAVPSTAMAEMVAALGERDPAFIVSNADGTEASAMKVINQRLGIRHPTADELYHQGPSGQVYEPLSEDACAGLAAGIALFGGRSLWLSYESFAINGWPIVQTVGQAMAELRRRTPAVVTMFTAGALEQGRNGWTHQRPEIENYIGAQMRNGNVYLLYPSDANMIQAAYAWAVQQSNKAVSIVASKSALPVYTTPEQAQQAIDHGAVGLYESDVGAGPLVVFAVTGDMVLLPVFAAKDQLEAAGKRVRIVAVANPRRLFRPGDVAWQHSAEADGVFMSDAAFAELFDGDALLAVSGGGSTALEPVLLRTRSPARDLIAWQRGETTASPAEIMAYNGITGEALAERAVRLTGARG</sequence>
<dbReference type="InterPro" id="IPR018970">
    <property type="entry name" value="Xul5P/Fru6P_PKetolase_N"/>
</dbReference>
<dbReference type="SUPFAM" id="SSF52518">
    <property type="entry name" value="Thiamin diphosphate-binding fold (THDP-binding)"/>
    <property type="match status" value="2"/>
</dbReference>
<feature type="domain" description="Transketolase-like pyrimidine-binding" evidence="1">
    <location>
        <begin position="402"/>
        <end position="590"/>
    </location>
</feature>
<reference evidence="2 3" key="1">
    <citation type="journal article" date="2020" name="Microorganisms">
        <title>Osmotic Adaptation and Compatible Solute Biosynthesis of Phototrophic Bacteria as Revealed from Genome Analyses.</title>
        <authorList>
            <person name="Imhoff J.F."/>
            <person name="Rahn T."/>
            <person name="Kunzel S."/>
            <person name="Keller A."/>
            <person name="Neulinger S.C."/>
        </authorList>
    </citation>
    <scope>NUCLEOTIDE SEQUENCE [LARGE SCALE GENOMIC DNA]</scope>
    <source>
        <strain evidence="2 3">DSM 6210</strain>
    </source>
</reference>
<dbReference type="SMART" id="SM00861">
    <property type="entry name" value="Transket_pyr"/>
    <property type="match status" value="1"/>
</dbReference>
<dbReference type="RefSeq" id="WP_200236347.1">
    <property type="nucleotide sequence ID" value="NZ_NRRV01000019.1"/>
</dbReference>
<gene>
    <name evidence="2" type="ORF">CKO31_09355</name>
</gene>
<dbReference type="Proteomes" id="UP000748752">
    <property type="component" value="Unassembled WGS sequence"/>
</dbReference>
<protein>
    <submittedName>
        <fullName evidence="2">Transketolase</fullName>
    </submittedName>
</protein>
<dbReference type="Gene3D" id="3.40.50.970">
    <property type="match status" value="2"/>
</dbReference>
<dbReference type="PANTHER" id="PTHR31273:SF2">
    <property type="entry name" value="SLL0529 PROTEIN"/>
    <property type="match status" value="1"/>
</dbReference>
<dbReference type="PANTHER" id="PTHR31273">
    <property type="entry name" value="PHOSPHOKETOLASE-RELATED"/>
    <property type="match status" value="1"/>
</dbReference>
<dbReference type="Pfam" id="PF02779">
    <property type="entry name" value="Transket_pyr"/>
    <property type="match status" value="1"/>
</dbReference>
<proteinExistence type="predicted"/>
<keyword evidence="3" id="KW-1185">Reference proteome</keyword>
<name>A0ABS1CGV8_9GAMM</name>
<accession>A0ABS1CGV8</accession>
<evidence type="ECO:0000313" key="2">
    <source>
        <dbReference type="EMBL" id="MBK1630943.1"/>
    </source>
</evidence>
<evidence type="ECO:0000259" key="1">
    <source>
        <dbReference type="SMART" id="SM00861"/>
    </source>
</evidence>
<dbReference type="Pfam" id="PF09364">
    <property type="entry name" value="XFP_N"/>
    <property type="match status" value="1"/>
</dbReference>